<dbReference type="Gene3D" id="3.30.1330.40">
    <property type="entry name" value="RutC-like"/>
    <property type="match status" value="1"/>
</dbReference>
<accession>A0A1U7CJ81</accession>
<organism evidence="1 2">
    <name type="scientific">Paludisphaera borealis</name>
    <dbReference type="NCBI Taxonomy" id="1387353"/>
    <lineage>
        <taxon>Bacteria</taxon>
        <taxon>Pseudomonadati</taxon>
        <taxon>Planctomycetota</taxon>
        <taxon>Planctomycetia</taxon>
        <taxon>Isosphaerales</taxon>
        <taxon>Isosphaeraceae</taxon>
        <taxon>Paludisphaera</taxon>
    </lineage>
</organism>
<dbReference type="Pfam" id="PF01042">
    <property type="entry name" value="Ribonuc_L-PSP"/>
    <property type="match status" value="1"/>
</dbReference>
<keyword evidence="1" id="KW-0378">Hydrolase</keyword>
<dbReference type="EC" id="3.5.99.10" evidence="1"/>
<dbReference type="GO" id="GO:0120241">
    <property type="term" value="F:2-iminobutanoate/2-iminopropanoate deaminase"/>
    <property type="evidence" value="ECO:0007669"/>
    <property type="project" value="UniProtKB-EC"/>
</dbReference>
<dbReference type="KEGG" id="pbor:BSF38_00408"/>
<dbReference type="SUPFAM" id="SSF55298">
    <property type="entry name" value="YjgF-like"/>
    <property type="match status" value="1"/>
</dbReference>
<dbReference type="PANTHER" id="PTHR43857:SF1">
    <property type="entry name" value="YJGH FAMILY PROTEIN"/>
    <property type="match status" value="1"/>
</dbReference>
<protein>
    <submittedName>
        <fullName evidence="1">2-iminobutanoate/2-iminopropanoate deaminase</fullName>
        <ecNumber evidence="1">3.5.99.10</ecNumber>
    </submittedName>
</protein>
<dbReference type="PANTHER" id="PTHR43857">
    <property type="entry name" value="BLR7761 PROTEIN"/>
    <property type="match status" value="1"/>
</dbReference>
<dbReference type="InterPro" id="IPR035959">
    <property type="entry name" value="RutC-like_sf"/>
</dbReference>
<dbReference type="InterPro" id="IPR006175">
    <property type="entry name" value="YjgF/YER057c/UK114"/>
</dbReference>
<sequence>MTPKVKITTSERNERLCASSGSAWEATIGYSRAIRVKDAIFVTGTVGVEADGHYSPTLEGQTRRAFEIIFAALEALDGKAADVVRTRIFVTDIKKWKEVGAVHGELFGEIRPALTMVQVSGLIDADAQIEIEVDALIHDDLVNRMA</sequence>
<dbReference type="STRING" id="1387353.BSF38_00408"/>
<dbReference type="AlphaFoldDB" id="A0A1U7CJ81"/>
<keyword evidence="2" id="KW-1185">Reference proteome</keyword>
<evidence type="ECO:0000313" key="2">
    <source>
        <dbReference type="Proteomes" id="UP000186309"/>
    </source>
</evidence>
<dbReference type="RefSeq" id="WP_076343230.1">
    <property type="nucleotide sequence ID" value="NZ_CP019082.1"/>
</dbReference>
<dbReference type="CDD" id="cd06154">
    <property type="entry name" value="YjgF_YER057c_UK114_like_6"/>
    <property type="match status" value="1"/>
</dbReference>
<proteinExistence type="predicted"/>
<evidence type="ECO:0000313" key="1">
    <source>
        <dbReference type="EMBL" id="APW58995.1"/>
    </source>
</evidence>
<reference evidence="2" key="1">
    <citation type="submission" date="2016-12" db="EMBL/GenBank/DDBJ databases">
        <title>Comparative genomics of four Isosphaeraceae planctomycetes: a common pool of plasmids and glycoside hydrolase genes.</title>
        <authorList>
            <person name="Ivanova A."/>
        </authorList>
    </citation>
    <scope>NUCLEOTIDE SEQUENCE [LARGE SCALE GENOMIC DNA]</scope>
    <source>
        <strain evidence="2">PX4</strain>
    </source>
</reference>
<dbReference type="OrthoDB" id="9799840at2"/>
<gene>
    <name evidence="1" type="primary">yabJ</name>
    <name evidence="1" type="ORF">BSF38_00408</name>
</gene>
<dbReference type="EMBL" id="CP019082">
    <property type="protein sequence ID" value="APW58995.1"/>
    <property type="molecule type" value="Genomic_DNA"/>
</dbReference>
<name>A0A1U7CJ81_9BACT</name>
<dbReference type="Proteomes" id="UP000186309">
    <property type="component" value="Chromosome"/>
</dbReference>